<reference evidence="4 5" key="1">
    <citation type="submission" date="2020-04" db="EMBL/GenBank/DDBJ databases">
        <authorList>
            <person name="Alioto T."/>
            <person name="Alioto T."/>
            <person name="Gomez Garrido J."/>
        </authorList>
    </citation>
    <scope>NUCLEOTIDE SEQUENCE [LARGE SCALE GENOMIC DNA]</scope>
</reference>
<feature type="compositionally biased region" description="Polar residues" evidence="1">
    <location>
        <begin position="392"/>
        <end position="405"/>
    </location>
</feature>
<keyword evidence="2" id="KW-1133">Transmembrane helix</keyword>
<feature type="region of interest" description="Disordered" evidence="1">
    <location>
        <begin position="253"/>
        <end position="296"/>
    </location>
</feature>
<protein>
    <recommendedName>
        <fullName evidence="3">C2H2-type domain-containing protein</fullName>
    </recommendedName>
</protein>
<proteinExistence type="predicted"/>
<feature type="compositionally biased region" description="Low complexity" evidence="1">
    <location>
        <begin position="406"/>
        <end position="419"/>
    </location>
</feature>
<evidence type="ECO:0000313" key="5">
    <source>
        <dbReference type="Proteomes" id="UP000494165"/>
    </source>
</evidence>
<sequence>MMRDNMRLGFYALSVALYAFALIEVVVAAIVYDGAYSKEVVGDIDSLRYVAEAPRHWAAMIILMTSGALAVFCSVLGACGVVKSNKNALKVATSRHPPQLFIILSRVFFKPEKPPATKRRVHHRTEGEEMNAFFAQQAIDNRVKLDAAGAHQTQGTHQSSQSRCIDPFYEKFSASVVPHTKDSQKDANQAETDLLAPSHPSNQYQGPQHTQGIFNQADVKFGALQLQTQELAPEFDYAGVGRWNNDQTAPQYVERAKSPPPNPFGVIGQRPRKKLPDPSMSQQLQPPPPNQFGMIGQRPRQYLQDPSMQQLLVVPDPSQAQMSQGGRLVTPHPDWNNFSSQQKSFLTNNNSQETSQGGSSQTRRSQTPVPPSGISHPGGSTLIPVPPGFSSKDYSSQQNFHMSLMSNNSQESSQGGSSQTRRSPTPVPPSGISHPPGGSTLIPVPPGFSSKDYSSQQNFHMSLMNNRSQETSQGGYTGRTSAPLSSTSHPDYSNQQDYFQEHTVDTSQGCYTQIQSQTGQTSATLNNSDQVAPNCYQIRNAGCSQPPPFLAIASTVEAESQWLMRARDSLGAYQEKFRQEVRNPADCVSNSQLENEQGPPRISYSRILESSTIKETPIPLRADQESNSAASSEVQVAEPQKRTYEESLDYICFDARCNVPFETSGSRTRHVKTHHSDGILCRMCIDPKKIAYEDIKKHQTECHYCHKCGCLISEKEMQLHRTLRVCSRCDLQFACEALWHSHKCAEQ</sequence>
<keyword evidence="2" id="KW-0472">Membrane</keyword>
<feature type="compositionally biased region" description="Polar residues" evidence="1">
    <location>
        <begin position="336"/>
        <end position="347"/>
    </location>
</feature>
<feature type="region of interest" description="Disordered" evidence="1">
    <location>
        <begin position="468"/>
        <end position="494"/>
    </location>
</feature>
<feature type="transmembrane region" description="Helical" evidence="2">
    <location>
        <begin position="57"/>
        <end position="82"/>
    </location>
</feature>
<name>A0A8S1E8C6_9INSE</name>
<feature type="compositionally biased region" description="Low complexity" evidence="1">
    <location>
        <begin position="430"/>
        <end position="439"/>
    </location>
</feature>
<dbReference type="AlphaFoldDB" id="A0A8S1E8C6"/>
<dbReference type="Proteomes" id="UP000494165">
    <property type="component" value="Unassembled WGS sequence"/>
</dbReference>
<evidence type="ECO:0000313" key="4">
    <source>
        <dbReference type="EMBL" id="CAB3388500.1"/>
    </source>
</evidence>
<keyword evidence="5" id="KW-1185">Reference proteome</keyword>
<feature type="domain" description="C2H2-type" evidence="3">
    <location>
        <begin position="652"/>
        <end position="675"/>
    </location>
</feature>
<organism evidence="4 5">
    <name type="scientific">Cloeon dipterum</name>
    <dbReference type="NCBI Taxonomy" id="197152"/>
    <lineage>
        <taxon>Eukaryota</taxon>
        <taxon>Metazoa</taxon>
        <taxon>Ecdysozoa</taxon>
        <taxon>Arthropoda</taxon>
        <taxon>Hexapoda</taxon>
        <taxon>Insecta</taxon>
        <taxon>Pterygota</taxon>
        <taxon>Palaeoptera</taxon>
        <taxon>Ephemeroptera</taxon>
        <taxon>Pisciforma</taxon>
        <taxon>Baetidae</taxon>
        <taxon>Cloeon</taxon>
    </lineage>
</organism>
<comment type="caution">
    <text evidence="4">The sequence shown here is derived from an EMBL/GenBank/DDBJ whole genome shotgun (WGS) entry which is preliminary data.</text>
</comment>
<feature type="region of interest" description="Disordered" evidence="1">
    <location>
        <begin position="317"/>
        <end position="456"/>
    </location>
</feature>
<evidence type="ECO:0000256" key="2">
    <source>
        <dbReference type="SAM" id="Phobius"/>
    </source>
</evidence>
<gene>
    <name evidence="4" type="ORF">CLODIP_2_CD10857</name>
</gene>
<accession>A0A8S1E8C6</accession>
<dbReference type="InterPro" id="IPR013087">
    <property type="entry name" value="Znf_C2H2_type"/>
</dbReference>
<keyword evidence="2" id="KW-0812">Transmembrane</keyword>
<evidence type="ECO:0000256" key="1">
    <source>
        <dbReference type="SAM" id="MobiDB-lite"/>
    </source>
</evidence>
<dbReference type="EMBL" id="CADEPI010000798">
    <property type="protein sequence ID" value="CAB3388500.1"/>
    <property type="molecule type" value="Genomic_DNA"/>
</dbReference>
<feature type="compositionally biased region" description="Low complexity" evidence="1">
    <location>
        <begin position="348"/>
        <end position="367"/>
    </location>
</feature>
<evidence type="ECO:0000259" key="3">
    <source>
        <dbReference type="PROSITE" id="PS00028"/>
    </source>
</evidence>
<dbReference type="PROSITE" id="PS00028">
    <property type="entry name" value="ZINC_FINGER_C2H2_1"/>
    <property type="match status" value="1"/>
</dbReference>